<reference evidence="3 4" key="1">
    <citation type="submission" date="2021-07" db="EMBL/GenBank/DDBJ databases">
        <authorList>
            <consortium name="Genoscope - CEA"/>
            <person name="William W."/>
        </authorList>
    </citation>
    <scope>NUCLEOTIDE SEQUENCE [LARGE SCALE GENOMIC DNA]</scope>
</reference>
<dbReference type="Proteomes" id="UP000694005">
    <property type="component" value="Chromosome A07"/>
</dbReference>
<dbReference type="InterPro" id="IPR040256">
    <property type="entry name" value="At4g02000-like"/>
</dbReference>
<dbReference type="EMBL" id="LS974623">
    <property type="protein sequence ID" value="CAG7903043.1"/>
    <property type="molecule type" value="Genomic_DNA"/>
</dbReference>
<dbReference type="AlphaFoldDB" id="A0A8D9HNT5"/>
<sequence length="160" mass="18328">MDSRRFTAAEKGKAQLQNNQDQPRKRIRAPEIDTSALIMDNNLTLIGRVSNPREQPIGALISSLPRKWSLRGTVVGVDLGQNCFQFRFDLKEDLLNIPFWIRLHGLPLHYWHEKMIYNIGQDLGTLEDYHISKTSAKIRVSMDGLKPIIKEAIIEFDSGE</sequence>
<name>A0A8D9HNT5_BRACM</name>
<dbReference type="PANTHER" id="PTHR31286">
    <property type="entry name" value="GLYCINE-RICH CELL WALL STRUCTURAL PROTEIN 1.8-LIKE"/>
    <property type="match status" value="1"/>
</dbReference>
<dbReference type="PANTHER" id="PTHR31286:SF163">
    <property type="entry name" value="ZINC KNUCKLE CX2CX4HX4C DOMAIN-CONTAINING PROTEIN"/>
    <property type="match status" value="1"/>
</dbReference>
<dbReference type="Gramene" id="A07p26870.2_BraZ1">
    <property type="protein sequence ID" value="A07p26870.2_BraZ1.CDS"/>
    <property type="gene ID" value="A07g26870.2_BraZ1"/>
</dbReference>
<evidence type="ECO:0000313" key="3">
    <source>
        <dbReference type="EMBL" id="CAG7903043.1"/>
    </source>
</evidence>
<proteinExistence type="predicted"/>
<feature type="region of interest" description="Disordered" evidence="1">
    <location>
        <begin position="1"/>
        <end position="26"/>
    </location>
</feature>
<feature type="compositionally biased region" description="Basic and acidic residues" evidence="1">
    <location>
        <begin position="1"/>
        <end position="13"/>
    </location>
</feature>
<evidence type="ECO:0000313" key="4">
    <source>
        <dbReference type="Proteomes" id="UP000694005"/>
    </source>
</evidence>
<dbReference type="InterPro" id="IPR025558">
    <property type="entry name" value="DUF4283"/>
</dbReference>
<gene>
    <name evidence="3" type="ORF">BRAPAZ1V2_A07P26870.2</name>
</gene>
<feature type="domain" description="DUF4283" evidence="2">
    <location>
        <begin position="41"/>
        <end position="97"/>
    </location>
</feature>
<dbReference type="Pfam" id="PF14111">
    <property type="entry name" value="DUF4283"/>
    <property type="match status" value="1"/>
</dbReference>
<evidence type="ECO:0000256" key="1">
    <source>
        <dbReference type="SAM" id="MobiDB-lite"/>
    </source>
</evidence>
<evidence type="ECO:0000259" key="2">
    <source>
        <dbReference type="Pfam" id="PF14111"/>
    </source>
</evidence>
<accession>A0A8D9HNT5</accession>
<organism evidence="3 4">
    <name type="scientific">Brassica campestris</name>
    <name type="common">Field mustard</name>
    <dbReference type="NCBI Taxonomy" id="3711"/>
    <lineage>
        <taxon>Eukaryota</taxon>
        <taxon>Viridiplantae</taxon>
        <taxon>Streptophyta</taxon>
        <taxon>Embryophyta</taxon>
        <taxon>Tracheophyta</taxon>
        <taxon>Spermatophyta</taxon>
        <taxon>Magnoliopsida</taxon>
        <taxon>eudicotyledons</taxon>
        <taxon>Gunneridae</taxon>
        <taxon>Pentapetalae</taxon>
        <taxon>rosids</taxon>
        <taxon>malvids</taxon>
        <taxon>Brassicales</taxon>
        <taxon>Brassicaceae</taxon>
        <taxon>Brassiceae</taxon>
        <taxon>Brassica</taxon>
    </lineage>
</organism>
<protein>
    <recommendedName>
        <fullName evidence="2">DUF4283 domain-containing protein</fullName>
    </recommendedName>
</protein>